<reference evidence="2 3" key="1">
    <citation type="journal article" date="2019" name="Int. J. Syst. Evol. Microbiol.">
        <title>The Global Catalogue of Microorganisms (GCM) 10K type strain sequencing project: providing services to taxonomists for standard genome sequencing and annotation.</title>
        <authorList>
            <consortium name="The Broad Institute Genomics Platform"/>
            <consortium name="The Broad Institute Genome Sequencing Center for Infectious Disease"/>
            <person name="Wu L."/>
            <person name="Ma J."/>
        </authorList>
    </citation>
    <scope>NUCLEOTIDE SEQUENCE [LARGE SCALE GENOMIC DNA]</scope>
    <source>
        <strain evidence="2 3">CGMCC 1.12563</strain>
    </source>
</reference>
<evidence type="ECO:0000313" key="2">
    <source>
        <dbReference type="EMBL" id="MFD1515615.1"/>
    </source>
</evidence>
<dbReference type="Pfam" id="PF24414">
    <property type="entry name" value="DUF7547"/>
    <property type="match status" value="1"/>
</dbReference>
<dbReference type="Proteomes" id="UP001597187">
    <property type="component" value="Unassembled WGS sequence"/>
</dbReference>
<gene>
    <name evidence="2" type="ORF">ACFSBT_20240</name>
</gene>
<feature type="compositionally biased region" description="Acidic residues" evidence="1">
    <location>
        <begin position="268"/>
        <end position="281"/>
    </location>
</feature>
<dbReference type="AlphaFoldDB" id="A0ABD6B1H2"/>
<feature type="region of interest" description="Disordered" evidence="1">
    <location>
        <begin position="23"/>
        <end position="79"/>
    </location>
</feature>
<feature type="compositionally biased region" description="Basic and acidic residues" evidence="1">
    <location>
        <begin position="192"/>
        <end position="205"/>
    </location>
</feature>
<evidence type="ECO:0000313" key="3">
    <source>
        <dbReference type="Proteomes" id="UP001597187"/>
    </source>
</evidence>
<protein>
    <submittedName>
        <fullName evidence="2">Uncharacterized protein</fullName>
    </submittedName>
</protein>
<comment type="caution">
    <text evidence="2">The sequence shown here is derived from an EMBL/GenBank/DDBJ whole genome shotgun (WGS) entry which is preliminary data.</text>
</comment>
<feature type="compositionally biased region" description="Basic and acidic residues" evidence="1">
    <location>
        <begin position="38"/>
        <end position="62"/>
    </location>
</feature>
<feature type="compositionally biased region" description="Basic and acidic residues" evidence="1">
    <location>
        <begin position="247"/>
        <end position="257"/>
    </location>
</feature>
<sequence length="281" mass="31614">MSRRSDDDLAALLDELSGTLDRLQTELDADRGRGRRPDRREDRTERSDERSAERPRDEGRRDAPRRRERTTPSLPRPGRFLQFTEEYTIPALIAFLEANIRALELLRGLLRLLNGGEVSERRVESVGRRTLGRVDDLLVDLQDAVEGTPSNPEARDLLDDARSLRADIDERIASGGYRDRVREDSELVPGDSGHDRRPDDRRGRDPPVTIDVTDGDDSPGERARRRGEDHPEGRARRDEVDVDSELDSLRKEVRGDEDGADDGVGTGADEDGDDEDDENGS</sequence>
<dbReference type="RefSeq" id="WP_250875524.1">
    <property type="nucleotide sequence ID" value="NZ_JALXFV010000008.1"/>
</dbReference>
<feature type="region of interest" description="Disordered" evidence="1">
    <location>
        <begin position="175"/>
        <end position="281"/>
    </location>
</feature>
<feature type="compositionally biased region" description="Basic and acidic residues" evidence="1">
    <location>
        <begin position="219"/>
        <end position="239"/>
    </location>
</feature>
<feature type="compositionally biased region" description="Basic and acidic residues" evidence="1">
    <location>
        <begin position="175"/>
        <end position="185"/>
    </location>
</feature>
<evidence type="ECO:0000256" key="1">
    <source>
        <dbReference type="SAM" id="MobiDB-lite"/>
    </source>
</evidence>
<accession>A0ABD6B1H2</accession>
<dbReference type="InterPro" id="IPR055969">
    <property type="entry name" value="DUF7547"/>
</dbReference>
<feature type="compositionally biased region" description="Basic and acidic residues" evidence="1">
    <location>
        <begin position="23"/>
        <end position="32"/>
    </location>
</feature>
<organism evidence="2 3">
    <name type="scientific">Halomarina rubra</name>
    <dbReference type="NCBI Taxonomy" id="2071873"/>
    <lineage>
        <taxon>Archaea</taxon>
        <taxon>Methanobacteriati</taxon>
        <taxon>Methanobacteriota</taxon>
        <taxon>Stenosarchaea group</taxon>
        <taxon>Halobacteria</taxon>
        <taxon>Halobacteriales</taxon>
        <taxon>Natronomonadaceae</taxon>
        <taxon>Halomarina</taxon>
    </lineage>
</organism>
<keyword evidence="3" id="KW-1185">Reference proteome</keyword>
<proteinExistence type="predicted"/>
<dbReference type="EMBL" id="JBHUDC010000008">
    <property type="protein sequence ID" value="MFD1515615.1"/>
    <property type="molecule type" value="Genomic_DNA"/>
</dbReference>
<name>A0ABD6B1H2_9EURY</name>